<evidence type="ECO:0000256" key="2">
    <source>
        <dbReference type="ARBA" id="ARBA00022670"/>
    </source>
</evidence>
<dbReference type="Proteomes" id="UP000516235">
    <property type="component" value="Chromosome"/>
</dbReference>
<evidence type="ECO:0000256" key="3">
    <source>
        <dbReference type="ARBA" id="ARBA00022801"/>
    </source>
</evidence>
<dbReference type="PROSITE" id="PS00138">
    <property type="entry name" value="SUBTILASE_SER"/>
    <property type="match status" value="1"/>
</dbReference>
<dbReference type="Gene3D" id="3.40.50.200">
    <property type="entry name" value="Peptidase S8/S53 domain"/>
    <property type="match status" value="1"/>
</dbReference>
<keyword evidence="2 5" id="KW-0645">Protease</keyword>
<keyword evidence="3 5" id="KW-0378">Hydrolase</keyword>
<keyword evidence="7" id="KW-1133">Transmembrane helix</keyword>
<evidence type="ECO:0000256" key="7">
    <source>
        <dbReference type="SAM" id="Phobius"/>
    </source>
</evidence>
<dbReference type="EMBL" id="CP061032">
    <property type="protein sequence ID" value="QNP90561.1"/>
    <property type="molecule type" value="Genomic_DNA"/>
</dbReference>
<feature type="active site" description="Charge relay system" evidence="5">
    <location>
        <position position="90"/>
    </location>
</feature>
<evidence type="ECO:0000313" key="12">
    <source>
        <dbReference type="Proteomes" id="UP000516235"/>
    </source>
</evidence>
<feature type="active site" description="Charge relay system" evidence="5">
    <location>
        <position position="266"/>
    </location>
</feature>
<keyword evidence="4 5" id="KW-0720">Serine protease</keyword>
<dbReference type="RefSeq" id="WP_171194316.1">
    <property type="nucleotide sequence ID" value="NZ_CP061032.1"/>
</dbReference>
<dbReference type="GO" id="GO:0006508">
    <property type="term" value="P:proteolysis"/>
    <property type="evidence" value="ECO:0007669"/>
    <property type="project" value="UniProtKB-KW"/>
</dbReference>
<dbReference type="Pfam" id="PF00082">
    <property type="entry name" value="Peptidase_S8"/>
    <property type="match status" value="1"/>
</dbReference>
<evidence type="ECO:0000256" key="6">
    <source>
        <dbReference type="RuleBase" id="RU003355"/>
    </source>
</evidence>
<evidence type="ECO:0000313" key="10">
    <source>
        <dbReference type="EMBL" id="MBC3178989.1"/>
    </source>
</evidence>
<evidence type="ECO:0000256" key="8">
    <source>
        <dbReference type="SAM" id="SignalP"/>
    </source>
</evidence>
<dbReference type="InterPro" id="IPR022398">
    <property type="entry name" value="Peptidase_S8_His-AS"/>
</dbReference>
<keyword evidence="7" id="KW-0812">Transmembrane</keyword>
<dbReference type="GO" id="GO:0004252">
    <property type="term" value="F:serine-type endopeptidase activity"/>
    <property type="evidence" value="ECO:0007669"/>
    <property type="project" value="UniProtKB-UniRule"/>
</dbReference>
<feature type="chain" id="PRO_5028943361" evidence="8">
    <location>
        <begin position="22"/>
        <end position="370"/>
    </location>
</feature>
<feature type="transmembrane region" description="Helical" evidence="7">
    <location>
        <begin position="339"/>
        <end position="360"/>
    </location>
</feature>
<dbReference type="PANTHER" id="PTHR43806:SF11">
    <property type="entry name" value="CEREVISIN-RELATED"/>
    <property type="match status" value="1"/>
</dbReference>
<evidence type="ECO:0000259" key="9">
    <source>
        <dbReference type="Pfam" id="PF00082"/>
    </source>
</evidence>
<dbReference type="KEGG" id="cluj:IAU68_01855"/>
<organism evidence="11 12">
    <name type="scientific">Corynebacterium lujinxingii</name>
    <dbReference type="NCBI Taxonomy" id="2763010"/>
    <lineage>
        <taxon>Bacteria</taxon>
        <taxon>Bacillati</taxon>
        <taxon>Actinomycetota</taxon>
        <taxon>Actinomycetes</taxon>
        <taxon>Mycobacteriales</taxon>
        <taxon>Corynebacteriaceae</taxon>
        <taxon>Corynebacterium</taxon>
    </lineage>
</organism>
<comment type="similarity">
    <text evidence="1 5 6">Belongs to the peptidase S8 family.</text>
</comment>
<evidence type="ECO:0000256" key="1">
    <source>
        <dbReference type="ARBA" id="ARBA00011073"/>
    </source>
</evidence>
<feature type="signal peptide" evidence="8">
    <location>
        <begin position="1"/>
        <end position="21"/>
    </location>
</feature>
<keyword evidence="7" id="KW-0472">Membrane</keyword>
<dbReference type="InterPro" id="IPR023828">
    <property type="entry name" value="Peptidase_S8_Ser-AS"/>
</dbReference>
<protein>
    <submittedName>
        <fullName evidence="11">S8 family serine peptidase</fullName>
    </submittedName>
</protein>
<dbReference type="InterPro" id="IPR023827">
    <property type="entry name" value="Peptidase_S8_Asp-AS"/>
</dbReference>
<gene>
    <name evidence="10" type="ORF">H7348_06660</name>
    <name evidence="11" type="ORF">IAU68_01855</name>
</gene>
<evidence type="ECO:0000256" key="5">
    <source>
        <dbReference type="PROSITE-ProRule" id="PRU01240"/>
    </source>
</evidence>
<dbReference type="EMBL" id="JACMYE010000005">
    <property type="protein sequence ID" value="MBC3178989.1"/>
    <property type="molecule type" value="Genomic_DNA"/>
</dbReference>
<dbReference type="InterPro" id="IPR036852">
    <property type="entry name" value="Peptidase_S8/S53_dom_sf"/>
</dbReference>
<reference evidence="12 13" key="1">
    <citation type="submission" date="2020-08" db="EMBL/GenBank/DDBJ databases">
        <title>novel species in genus Corynebacterium.</title>
        <authorList>
            <person name="Zhang G."/>
        </authorList>
    </citation>
    <scope>NUCLEOTIDE SEQUENCE [LARGE SCALE GENOMIC DNA]</scope>
    <source>
        <strain evidence="11">Zg-917</strain>
        <strain evidence="12 13">zg-917</strain>
    </source>
</reference>
<dbReference type="Proteomes" id="UP000642876">
    <property type="component" value="Unassembled WGS sequence"/>
</dbReference>
<keyword evidence="8" id="KW-0732">Signal</keyword>
<keyword evidence="13" id="KW-1185">Reference proteome</keyword>
<dbReference type="AlphaFoldDB" id="A0A7H0JZU5"/>
<evidence type="ECO:0000313" key="13">
    <source>
        <dbReference type="Proteomes" id="UP000642876"/>
    </source>
</evidence>
<dbReference type="PROSITE" id="PS00137">
    <property type="entry name" value="SUBTILASE_HIS"/>
    <property type="match status" value="1"/>
</dbReference>
<feature type="domain" description="Peptidase S8/S53" evidence="9">
    <location>
        <begin position="51"/>
        <end position="302"/>
    </location>
</feature>
<evidence type="ECO:0000256" key="4">
    <source>
        <dbReference type="ARBA" id="ARBA00022825"/>
    </source>
</evidence>
<dbReference type="PROSITE" id="PS51892">
    <property type="entry name" value="SUBTILASE"/>
    <property type="match status" value="1"/>
</dbReference>
<name>A0A7H0JZU5_9CORY</name>
<dbReference type="PRINTS" id="PR00723">
    <property type="entry name" value="SUBTILISIN"/>
</dbReference>
<dbReference type="InterPro" id="IPR015500">
    <property type="entry name" value="Peptidase_S8_subtilisin-rel"/>
</dbReference>
<dbReference type="PROSITE" id="PS00136">
    <property type="entry name" value="SUBTILASE_ASP"/>
    <property type="match status" value="1"/>
</dbReference>
<evidence type="ECO:0000313" key="11">
    <source>
        <dbReference type="EMBL" id="QNP90561.1"/>
    </source>
</evidence>
<dbReference type="InterPro" id="IPR000209">
    <property type="entry name" value="Peptidase_S8/S53_dom"/>
</dbReference>
<dbReference type="SUPFAM" id="SSF52743">
    <property type="entry name" value="Subtilisin-like"/>
    <property type="match status" value="1"/>
</dbReference>
<accession>A0A7H0JZU5</accession>
<proteinExistence type="inferred from homology"/>
<dbReference type="PANTHER" id="PTHR43806">
    <property type="entry name" value="PEPTIDASE S8"/>
    <property type="match status" value="1"/>
</dbReference>
<sequence length="370" mass="37240">MRALLPLALLALPVVAAPASAQDIACAVPSVVQAPAETPPELAELRRFATGAGVRVAVIDTGVAPHPELRHLRPGADYVADDALFDCDSHGTVVAGIIAGNTLGIAPGAEIISVRQTSAHYRGAEGESVAGDLATLTDAINNALDEGAHVLNLSVVSCVESGLAERIDTRALNAALTRAERDGAVVVAAAGNTGADCEPGFTVIPANATTVLAVGAREDAHTIAGYSMAADLSAPGHVPYALASAGGGWADGTHTRDGTRPYAGTSFAAPVVSASAALLLQRYPGITPARVRELIYAAAEHGGGAIDPADVVSQLHPDEPTPRATLTIAPQSNEASHTAARFGTVALGVIALAALCAVAVSTSPSARRRG</sequence>
<feature type="active site" description="Charge relay system" evidence="5">
    <location>
        <position position="60"/>
    </location>
</feature>
<dbReference type="InterPro" id="IPR050131">
    <property type="entry name" value="Peptidase_S8_subtilisin-like"/>
</dbReference>